<protein>
    <submittedName>
        <fullName evidence="2">Acetyltransferase</fullName>
    </submittedName>
</protein>
<dbReference type="InterPro" id="IPR016181">
    <property type="entry name" value="Acyl_CoA_acyltransferase"/>
</dbReference>
<dbReference type="InterPro" id="IPR051531">
    <property type="entry name" value="N-acetyltransferase"/>
</dbReference>
<sequence length="194" mass="22578">MQISNESKLFPRLETDRLILKEIEIQDASSIFRIFSNEEVMKYYGRFPMESIEEANQLIAIFNESYISDKGIRWAIILKEENRFIGTCGYHNWNRRHSRAELGYELSMEAWGKGLMNEALTEMITFGFGSMGLNRIEAVVYPENKASIGSLEKQGFKKEGLLEGYAFFRNTYQDLLMYALLKKKVELQKLKGEL</sequence>
<dbReference type="PANTHER" id="PTHR43792">
    <property type="entry name" value="GNAT FAMILY, PUTATIVE (AFU_ORTHOLOGUE AFUA_3G00765)-RELATED-RELATED"/>
    <property type="match status" value="1"/>
</dbReference>
<feature type="domain" description="N-acetyltransferase" evidence="1">
    <location>
        <begin position="18"/>
        <end position="182"/>
    </location>
</feature>
<dbReference type="InterPro" id="IPR000182">
    <property type="entry name" value="GNAT_dom"/>
</dbReference>
<keyword evidence="3" id="KW-1185">Reference proteome</keyword>
<name>A0A168LS71_9BACL</name>
<accession>A0A168LS71</accession>
<dbReference type="SUPFAM" id="SSF55729">
    <property type="entry name" value="Acyl-CoA N-acyltransferases (Nat)"/>
    <property type="match status" value="1"/>
</dbReference>
<dbReference type="OrthoDB" id="9785602at2"/>
<comment type="caution">
    <text evidence="2">The sequence shown here is derived from an EMBL/GenBank/DDBJ whole genome shotgun (WGS) entry which is preliminary data.</text>
</comment>
<gene>
    <name evidence="2" type="ORF">PGLA_08290</name>
</gene>
<organism evidence="2 3">
    <name type="scientific">Paenibacillus glacialis</name>
    <dbReference type="NCBI Taxonomy" id="494026"/>
    <lineage>
        <taxon>Bacteria</taxon>
        <taxon>Bacillati</taxon>
        <taxon>Bacillota</taxon>
        <taxon>Bacilli</taxon>
        <taxon>Bacillales</taxon>
        <taxon>Paenibacillaceae</taxon>
        <taxon>Paenibacillus</taxon>
    </lineage>
</organism>
<dbReference type="Gene3D" id="3.40.630.30">
    <property type="match status" value="1"/>
</dbReference>
<dbReference type="PROSITE" id="PS51186">
    <property type="entry name" value="GNAT"/>
    <property type="match status" value="1"/>
</dbReference>
<dbReference type="STRING" id="494026.PGLA_08290"/>
<dbReference type="AlphaFoldDB" id="A0A168LS71"/>
<evidence type="ECO:0000259" key="1">
    <source>
        <dbReference type="PROSITE" id="PS51186"/>
    </source>
</evidence>
<dbReference type="EMBL" id="LVJH01000010">
    <property type="protein sequence ID" value="OAB43769.1"/>
    <property type="molecule type" value="Genomic_DNA"/>
</dbReference>
<evidence type="ECO:0000313" key="2">
    <source>
        <dbReference type="EMBL" id="OAB43769.1"/>
    </source>
</evidence>
<proteinExistence type="predicted"/>
<dbReference type="GO" id="GO:0005737">
    <property type="term" value="C:cytoplasm"/>
    <property type="evidence" value="ECO:0007669"/>
    <property type="project" value="TreeGrafter"/>
</dbReference>
<dbReference type="RefSeq" id="WP_068531490.1">
    <property type="nucleotide sequence ID" value="NZ_LVJH01000010.1"/>
</dbReference>
<reference evidence="2 3" key="1">
    <citation type="submission" date="2016-03" db="EMBL/GenBank/DDBJ databases">
        <title>Draft genome sequence of Paenibacillus glacialis DSM 22343.</title>
        <authorList>
            <person name="Shin S.-K."/>
            <person name="Yi H."/>
        </authorList>
    </citation>
    <scope>NUCLEOTIDE SEQUENCE [LARGE SCALE GENOMIC DNA]</scope>
    <source>
        <strain evidence="2 3">DSM 22343</strain>
    </source>
</reference>
<keyword evidence="2" id="KW-0808">Transferase</keyword>
<dbReference type="Pfam" id="PF13302">
    <property type="entry name" value="Acetyltransf_3"/>
    <property type="match status" value="1"/>
</dbReference>
<dbReference type="PANTHER" id="PTHR43792:SF9">
    <property type="entry name" value="RIBOSOMAL-PROTEIN-ALANINE ACETYLTRANSFERASE"/>
    <property type="match status" value="1"/>
</dbReference>
<dbReference type="Proteomes" id="UP000076967">
    <property type="component" value="Unassembled WGS sequence"/>
</dbReference>
<evidence type="ECO:0000313" key="3">
    <source>
        <dbReference type="Proteomes" id="UP000076967"/>
    </source>
</evidence>
<dbReference type="GO" id="GO:0008999">
    <property type="term" value="F:protein-N-terminal-alanine acetyltransferase activity"/>
    <property type="evidence" value="ECO:0007669"/>
    <property type="project" value="TreeGrafter"/>
</dbReference>